<dbReference type="EMBL" id="JARQWQ010000012">
    <property type="protein sequence ID" value="KAK2568462.1"/>
    <property type="molecule type" value="Genomic_DNA"/>
</dbReference>
<protein>
    <submittedName>
        <fullName evidence="1">Uncharacterized protein</fullName>
    </submittedName>
</protein>
<sequence length="69" mass="8173">MDKVPRKQPRNKDIAILALQVTFSEHGFDNQYSGIFRLQQTKQESGLMEEKNFSDVKRKLSRHIKRELL</sequence>
<reference evidence="1" key="1">
    <citation type="journal article" date="2023" name="G3 (Bethesda)">
        <title>Whole genome assembly and annotation of the endangered Caribbean coral Acropora cervicornis.</title>
        <authorList>
            <person name="Selwyn J.D."/>
            <person name="Vollmer S.V."/>
        </authorList>
    </citation>
    <scope>NUCLEOTIDE SEQUENCE</scope>
    <source>
        <strain evidence="1">K2</strain>
    </source>
</reference>
<name>A0AAD9QVT1_ACRCE</name>
<accession>A0AAD9QVT1</accession>
<organism evidence="1 2">
    <name type="scientific">Acropora cervicornis</name>
    <name type="common">Staghorn coral</name>
    <dbReference type="NCBI Taxonomy" id="6130"/>
    <lineage>
        <taxon>Eukaryota</taxon>
        <taxon>Metazoa</taxon>
        <taxon>Cnidaria</taxon>
        <taxon>Anthozoa</taxon>
        <taxon>Hexacorallia</taxon>
        <taxon>Scleractinia</taxon>
        <taxon>Astrocoeniina</taxon>
        <taxon>Acroporidae</taxon>
        <taxon>Acropora</taxon>
    </lineage>
</organism>
<evidence type="ECO:0000313" key="2">
    <source>
        <dbReference type="Proteomes" id="UP001249851"/>
    </source>
</evidence>
<comment type="caution">
    <text evidence="1">The sequence shown here is derived from an EMBL/GenBank/DDBJ whole genome shotgun (WGS) entry which is preliminary data.</text>
</comment>
<reference evidence="1" key="2">
    <citation type="journal article" date="2023" name="Science">
        <title>Genomic signatures of disease resistance in endangered staghorn corals.</title>
        <authorList>
            <person name="Vollmer S.V."/>
            <person name="Selwyn J.D."/>
            <person name="Despard B.A."/>
            <person name="Roesel C.L."/>
        </authorList>
    </citation>
    <scope>NUCLEOTIDE SEQUENCE</scope>
    <source>
        <strain evidence="1">K2</strain>
    </source>
</reference>
<dbReference type="Proteomes" id="UP001249851">
    <property type="component" value="Unassembled WGS sequence"/>
</dbReference>
<proteinExistence type="predicted"/>
<keyword evidence="2" id="KW-1185">Reference proteome</keyword>
<evidence type="ECO:0000313" key="1">
    <source>
        <dbReference type="EMBL" id="KAK2568462.1"/>
    </source>
</evidence>
<dbReference type="AlphaFoldDB" id="A0AAD9QVT1"/>
<gene>
    <name evidence="1" type="ORF">P5673_007508</name>
</gene>